<feature type="compositionally biased region" description="Polar residues" evidence="2">
    <location>
        <begin position="438"/>
        <end position="458"/>
    </location>
</feature>
<dbReference type="MGI" id="MGI:1099447">
    <property type="gene designation" value="Golgb1"/>
</dbReference>
<feature type="transmembrane region" description="Helical" evidence="3">
    <location>
        <begin position="870"/>
        <end position="890"/>
    </location>
</feature>
<keyword evidence="3" id="KW-0812">Transmembrane</keyword>
<feature type="coiled-coil region" evidence="1">
    <location>
        <begin position="552"/>
        <end position="590"/>
    </location>
</feature>
<feature type="coiled-coil region" evidence="1">
    <location>
        <begin position="141"/>
        <end position="215"/>
    </location>
</feature>
<dbReference type="PeptideAtlas" id="B7ZNF9"/>
<dbReference type="PANTHER" id="PTHR18887">
    <property type="entry name" value="GOLGI-ASSOCIATED PROTEIN GCP360-RELATED"/>
    <property type="match status" value="1"/>
</dbReference>
<dbReference type="PANTHER" id="PTHR18887:SF2">
    <property type="entry name" value="GOLGIN SUBFAMILY B MEMBER 1"/>
    <property type="match status" value="1"/>
</dbReference>
<proteinExistence type="evidence at transcript level"/>
<dbReference type="UCSC" id="uc012afk.1">
    <property type="organism name" value="mouse"/>
</dbReference>
<accession>B7ZNF9</accession>
<dbReference type="AlphaFoldDB" id="B7ZNF9"/>
<keyword evidence="3" id="KW-0472">Membrane</keyword>
<feature type="coiled-coil region" evidence="1">
    <location>
        <begin position="75"/>
        <end position="102"/>
    </location>
</feature>
<feature type="region of interest" description="Disordered" evidence="2">
    <location>
        <begin position="438"/>
        <end position="459"/>
    </location>
</feature>
<feature type="coiled-coil region" evidence="1">
    <location>
        <begin position="774"/>
        <end position="818"/>
    </location>
</feature>
<organism evidence="4">
    <name type="scientific">Mus musculus</name>
    <name type="common">Mouse</name>
    <dbReference type="NCBI Taxonomy" id="10090"/>
    <lineage>
        <taxon>Eukaryota</taxon>
        <taxon>Metazoa</taxon>
        <taxon>Chordata</taxon>
        <taxon>Craniata</taxon>
        <taxon>Vertebrata</taxon>
        <taxon>Euteleostomi</taxon>
        <taxon>Mammalia</taxon>
        <taxon>Eutheria</taxon>
        <taxon>Euarchontoglires</taxon>
        <taxon>Glires</taxon>
        <taxon>Rodentia</taxon>
        <taxon>Myomorpha</taxon>
        <taxon>Muroidea</taxon>
        <taxon>Muridae</taxon>
        <taxon>Murinae</taxon>
        <taxon>Mus</taxon>
        <taxon>Mus</taxon>
    </lineage>
</organism>
<keyword evidence="3" id="KW-1133">Transmembrane helix</keyword>
<evidence type="ECO:0000256" key="3">
    <source>
        <dbReference type="SAM" id="Phobius"/>
    </source>
</evidence>
<feature type="coiled-coil region" evidence="1">
    <location>
        <begin position="668"/>
        <end position="702"/>
    </location>
</feature>
<keyword evidence="1" id="KW-0175">Coiled coil</keyword>
<protein>
    <submittedName>
        <fullName evidence="4">Golgb1 protein</fullName>
    </submittedName>
</protein>
<evidence type="ECO:0000256" key="1">
    <source>
        <dbReference type="SAM" id="Coils"/>
    </source>
</evidence>
<sequence>MLSRLSGLANNVLHELSGDYTDWNLMASSDADSSQETAMESNNRIMESTQEDALHRLAEAEKLVVELKDIISQKDVQLQQKDEALQEEKKAAENKIKKIKLHAKAKIMSLNKHMEEIKTQGGAALPPEAQAEELSKHNKSSTEEEMEIEKIKHELQEKEKLISSLQAQLDQSEQASQLDKSSAEMEDFVLMKQQLQEKEELISTLQTQLSQTQAEQAAQVVREKDARFETQVRLHEDELLQLVTQSDVETEMQQKLRVMQRKLEEHEEALLGRAQVVDLLQKELTSAEQRNQVLSQQLQLLEAEHNTLKNTMETERQESKTLMEKVELEVAERKLSFHNLQEEMHQLQGQLERAGQAQADLETQYSALQQRHKTEMEEKTACILSLQKNEQELQSACAALKEENSKLLQEKHDQAAESAQAMRQLEDQLQQKSKEISQFVNKPNLQKNETASQTSLPDVNNEGDQAVMEETVASLQKRVVELENEKGALLLSSGELEELKAENEKLSSRITLLEAQNRAGEADGTVCELKELKNLQQQYLQMSQEMTELRPLKAQLQESQDQTKALQVMEEELRQENLSWQHELRQLRMEKNSWELHERRMKEQFLMAISDKDQQLGHLQSLLRELRSSSQAQILSTQYQRQASPETSASLDGSQKLVYETELLRTQLNDSLKEIHQKELRIQQLNSKFSQLLEEKNVLSTQLSDASQSLRENQHHYSNLFNHCAILEKEVQKLQAGPLNTDVAPGAPQEKNGMHRKSEPETTGEEQPSFSEVQQQLCNTKQDLRELKKLLEEERDQRLTAENALSLAKEQIRRLEHSEWESARTPIMGACGSQEQALLIDLPGHSCRRTRSGAGWKRVLRSLCHSRTRVPLLAAIYFLMIHVLLVLCFTGHL</sequence>
<gene>
    <name evidence="4 5" type="primary">Golgb1</name>
</gene>
<dbReference type="GO" id="GO:0005794">
    <property type="term" value="C:Golgi apparatus"/>
    <property type="evidence" value="ECO:0007669"/>
    <property type="project" value="InterPro"/>
</dbReference>
<reference evidence="4" key="1">
    <citation type="journal article" date="2004" name="Genome Res.">
        <title>The status, quality, and expansion of the NIH full-length cDNA project: the Mammalian Gene Collection (MGC).</title>
        <authorList>
            <consortium name="The MGC Project Team"/>
            <person name="Gerhard D.S."/>
            <person name="Wagner L."/>
            <person name="Feingold E.A."/>
            <person name="Shenmen C.M."/>
            <person name="Grouse L.H."/>
            <person name="Schuler G."/>
            <person name="Klein S.L."/>
            <person name="Old S."/>
            <person name="Rasooly R."/>
            <person name="Good P."/>
            <person name="Guyer M."/>
            <person name="Peck A.M."/>
            <person name="Derge J.G."/>
            <person name="Lipman D."/>
            <person name="Collins F.S."/>
            <person name="Jang W."/>
            <person name="Sherry S."/>
            <person name="Feolo M."/>
            <person name="Misquitta L."/>
            <person name="Lee E."/>
            <person name="Rotmistrovsky K."/>
            <person name="Greenhut S.F."/>
            <person name="Schaefer C.F."/>
            <person name="Buetow K."/>
            <person name="Bonner T.I."/>
            <person name="Haussler D."/>
            <person name="Kent J."/>
            <person name="Kiekhaus M."/>
            <person name="Furey T."/>
            <person name="Brent M."/>
            <person name="Prange C."/>
            <person name="Schreiber K."/>
            <person name="Shapiro N."/>
            <person name="Bhat N.K."/>
            <person name="Hopkins R.F."/>
            <person name="Hsie F."/>
            <person name="Driscoll T."/>
            <person name="Soares M.B."/>
            <person name="Casavant T.L."/>
            <person name="Scheetz T.E."/>
            <person name="Brown-stein M.J."/>
            <person name="Usdin T.B."/>
            <person name="Toshiyuki S."/>
            <person name="Carninci P."/>
            <person name="Piao Y."/>
            <person name="Dudekula D.B."/>
            <person name="Ko M.S."/>
            <person name="Kawakami K."/>
            <person name="Suzuki Y."/>
            <person name="Sugano S."/>
            <person name="Gruber C.E."/>
            <person name="Smith M.R."/>
            <person name="Simmons B."/>
            <person name="Moore T."/>
            <person name="Waterman R."/>
            <person name="Johnson S.L."/>
            <person name="Ruan Y."/>
            <person name="Wei C.L."/>
            <person name="Mathavan S."/>
            <person name="Gunaratne P.H."/>
            <person name="Wu J."/>
            <person name="Garcia A.M."/>
            <person name="Hulyk S.W."/>
            <person name="Fuh E."/>
            <person name="Yuan Y."/>
            <person name="Sneed A."/>
            <person name="Kowis C."/>
            <person name="Hodgson A."/>
            <person name="Muzny D.M."/>
            <person name="McPherson J."/>
            <person name="Gibbs R.A."/>
            <person name="Fahey J."/>
            <person name="Helton E."/>
            <person name="Ketteman M."/>
            <person name="Madan A."/>
            <person name="Rodrigues S."/>
            <person name="Sanchez A."/>
            <person name="Whiting M."/>
            <person name="Madari A."/>
            <person name="Young A.C."/>
            <person name="Wetherby K.D."/>
            <person name="Granite S.J."/>
            <person name="Kwong P.N."/>
            <person name="Brinkley C.P."/>
            <person name="Pearson R.L."/>
            <person name="Bouffard G.G."/>
            <person name="Blakesly R.W."/>
            <person name="Green E.D."/>
            <person name="Dickson M.C."/>
            <person name="Rodriguez A.C."/>
            <person name="Grimwood J."/>
            <person name="Schmutz J."/>
            <person name="Myers R.M."/>
            <person name="Butterfield Y.S."/>
            <person name="Griffith M."/>
            <person name="Griffith O.L."/>
            <person name="Krzywinski M.I."/>
            <person name="Liao N."/>
            <person name="Morin R."/>
            <person name="Morrin R."/>
            <person name="Palmquist D."/>
            <person name="Petrescu A.S."/>
            <person name="Skalska U."/>
            <person name="Smailus D.E."/>
            <person name="Stott J.M."/>
            <person name="Schnerch A."/>
            <person name="Schein J.E."/>
            <person name="Jones S.J."/>
            <person name="Holt R.A."/>
            <person name="Baross A."/>
            <person name="Marra M.A."/>
            <person name="Clifton S."/>
            <person name="Makowski K.A."/>
            <person name="Bosak S."/>
            <person name="Malek J."/>
        </authorList>
    </citation>
    <scope>NUCLEOTIDE SEQUENCE [LARGE SCALE MRNA]</scope>
    <source>
        <tissue evidence="4">Brain</tissue>
    </source>
</reference>
<evidence type="ECO:0000256" key="2">
    <source>
        <dbReference type="SAM" id="MobiDB-lite"/>
    </source>
</evidence>
<evidence type="ECO:0000313" key="5">
    <source>
        <dbReference type="MGI" id="MGI:1099447"/>
    </source>
</evidence>
<dbReference type="AGR" id="MGI:1099447"/>
<evidence type="ECO:0000313" key="4">
    <source>
        <dbReference type="EMBL" id="AAI45222.1"/>
    </source>
</evidence>
<dbReference type="InterPro" id="IPR026202">
    <property type="entry name" value="GOLGB1"/>
</dbReference>
<feature type="region of interest" description="Disordered" evidence="2">
    <location>
        <begin position="739"/>
        <end position="773"/>
    </location>
</feature>
<name>B7ZNF9_MOUSE</name>
<dbReference type="EMBL" id="BC145221">
    <property type="protein sequence ID" value="AAI45222.1"/>
    <property type="molecule type" value="mRNA"/>
</dbReference>